<comment type="caution">
    <text evidence="3">The sequence shown here is derived from an EMBL/GenBank/DDBJ whole genome shotgun (WGS) entry which is preliminary data.</text>
</comment>
<dbReference type="SUPFAM" id="SSF56214">
    <property type="entry name" value="4'-phosphopantetheinyl transferase"/>
    <property type="match status" value="1"/>
</dbReference>
<dbReference type="EMBL" id="LMWJ01000007">
    <property type="protein sequence ID" value="KUM78457.1"/>
    <property type="molecule type" value="Genomic_DNA"/>
</dbReference>
<reference evidence="3 4" key="1">
    <citation type="submission" date="2015-10" db="EMBL/GenBank/DDBJ databases">
        <title>Draft genome sequence of Streptomyces curacoi DSM 40107, type strain for the species Streptomyces curacoi.</title>
        <authorList>
            <person name="Ruckert C."/>
            <person name="Winkler A."/>
            <person name="Kalinowski J."/>
            <person name="Kampfer P."/>
            <person name="Glaeser S."/>
        </authorList>
    </citation>
    <scope>NUCLEOTIDE SEQUENCE [LARGE SCALE GENOMIC DNA]</scope>
    <source>
        <strain evidence="3 4">DSM 40107</strain>
    </source>
</reference>
<proteinExistence type="predicted"/>
<dbReference type="STRING" id="146536.AQI70_13395"/>
<keyword evidence="1" id="KW-0808">Transferase</keyword>
<dbReference type="GO" id="GO:0000287">
    <property type="term" value="F:magnesium ion binding"/>
    <property type="evidence" value="ECO:0007669"/>
    <property type="project" value="InterPro"/>
</dbReference>
<sequence length="148" mass="15751">MLISDAVRRIPAHLQSAGVDLVDLARFERAVDRCGDSLAFRYFTAHERRIAKEWATEERSAAEVLAHFFGVKESVVKLMGGLPAAGRLADISVAVPDGGWGSEHWTVHLSGPLAPWSRSDHGIVGASARLEDGLALAWAAAPSEGGAP</sequence>
<organism evidence="3 4">
    <name type="scientific">Streptomyces curacoi</name>
    <dbReference type="NCBI Taxonomy" id="146536"/>
    <lineage>
        <taxon>Bacteria</taxon>
        <taxon>Bacillati</taxon>
        <taxon>Actinomycetota</taxon>
        <taxon>Actinomycetes</taxon>
        <taxon>Kitasatosporales</taxon>
        <taxon>Streptomycetaceae</taxon>
        <taxon>Streptomyces</taxon>
    </lineage>
</organism>
<keyword evidence="4" id="KW-1185">Reference proteome</keyword>
<dbReference type="InterPro" id="IPR008278">
    <property type="entry name" value="4-PPantetheinyl_Trfase_dom"/>
</dbReference>
<evidence type="ECO:0000313" key="4">
    <source>
        <dbReference type="Proteomes" id="UP000054024"/>
    </source>
</evidence>
<accession>A0A117PEY6</accession>
<protein>
    <recommendedName>
        <fullName evidence="2">4'-phosphopantetheinyl transferase domain-containing protein</fullName>
    </recommendedName>
</protein>
<name>A0A117PEY6_9ACTN</name>
<dbReference type="Proteomes" id="UP000054024">
    <property type="component" value="Unassembled WGS sequence"/>
</dbReference>
<dbReference type="GO" id="GO:0008897">
    <property type="term" value="F:holo-[acyl-carrier-protein] synthase activity"/>
    <property type="evidence" value="ECO:0007669"/>
    <property type="project" value="InterPro"/>
</dbReference>
<feature type="domain" description="4'-phosphopantetheinyl transferase" evidence="2">
    <location>
        <begin position="18"/>
        <end position="98"/>
    </location>
</feature>
<evidence type="ECO:0000313" key="3">
    <source>
        <dbReference type="EMBL" id="KUM78457.1"/>
    </source>
</evidence>
<evidence type="ECO:0000259" key="2">
    <source>
        <dbReference type="Pfam" id="PF01648"/>
    </source>
</evidence>
<evidence type="ECO:0000256" key="1">
    <source>
        <dbReference type="ARBA" id="ARBA00022679"/>
    </source>
</evidence>
<dbReference type="RefSeq" id="WP_062148112.1">
    <property type="nucleotide sequence ID" value="NZ_KQ947986.1"/>
</dbReference>
<dbReference type="InterPro" id="IPR037143">
    <property type="entry name" value="4-PPantetheinyl_Trfase_dom_sf"/>
</dbReference>
<dbReference type="OrthoDB" id="4224589at2"/>
<gene>
    <name evidence="3" type="ORF">AQI70_13395</name>
</gene>
<dbReference type="Pfam" id="PF01648">
    <property type="entry name" value="ACPS"/>
    <property type="match status" value="1"/>
</dbReference>
<dbReference type="AlphaFoldDB" id="A0A117PEY6"/>
<dbReference type="Gene3D" id="3.90.470.20">
    <property type="entry name" value="4'-phosphopantetheinyl transferase domain"/>
    <property type="match status" value="1"/>
</dbReference>